<feature type="signal peptide" evidence="1">
    <location>
        <begin position="1"/>
        <end position="31"/>
    </location>
</feature>
<name>A0A1I0P487_9RHOB</name>
<proteinExistence type="predicted"/>
<feature type="chain" id="PRO_5011588790" evidence="1">
    <location>
        <begin position="32"/>
        <end position="229"/>
    </location>
</feature>
<gene>
    <name evidence="2" type="ORF">SAMN04488515_1001</name>
</gene>
<reference evidence="2 3" key="1">
    <citation type="submission" date="2016-10" db="EMBL/GenBank/DDBJ databases">
        <authorList>
            <person name="de Groot N.N."/>
        </authorList>
    </citation>
    <scope>NUCLEOTIDE SEQUENCE [LARGE SCALE GENOMIC DNA]</scope>
    <source>
        <strain evidence="2 3">DSM 17925</strain>
    </source>
</reference>
<accession>A0A1I0P487</accession>
<evidence type="ECO:0000256" key="1">
    <source>
        <dbReference type="SAM" id="SignalP"/>
    </source>
</evidence>
<protein>
    <submittedName>
        <fullName evidence="2">Uncharacterized protein</fullName>
    </submittedName>
</protein>
<evidence type="ECO:0000313" key="3">
    <source>
        <dbReference type="Proteomes" id="UP000199167"/>
    </source>
</evidence>
<dbReference type="STRING" id="364200.SAMN04488515_1001"/>
<dbReference type="EMBL" id="FOIZ01000001">
    <property type="protein sequence ID" value="SEW09080.1"/>
    <property type="molecule type" value="Genomic_DNA"/>
</dbReference>
<evidence type="ECO:0000313" key="2">
    <source>
        <dbReference type="EMBL" id="SEW09080.1"/>
    </source>
</evidence>
<sequence>MNALATRSIYHRVAIGLALTALILSPGLAFAQTADGTESPKFFSSADAPNSFESAPAAPECDDISIDVRFCRKGTAWSLLDGTYSENTVSYSYSDNQHARFVISPMAENAPRLLSSEETFLLLHALLFEGVDIGMPMKNGAILRGNVTFDVPNSMRPTNRTVLIEKTDGSHELHLVTIRYLKNGIGFFATSQPTSKPDTFFSLTDDQDTFHNSFLALIDDGISRVRSRP</sequence>
<keyword evidence="3" id="KW-1185">Reference proteome</keyword>
<dbReference type="RefSeq" id="WP_089990984.1">
    <property type="nucleotide sequence ID" value="NZ_FOIZ01000001.1"/>
</dbReference>
<dbReference type="AlphaFoldDB" id="A0A1I0P487"/>
<dbReference type="Proteomes" id="UP000199167">
    <property type="component" value="Unassembled WGS sequence"/>
</dbReference>
<keyword evidence="1" id="KW-0732">Signal</keyword>
<organism evidence="2 3">
    <name type="scientific">Cognatiyoonia koreensis</name>
    <dbReference type="NCBI Taxonomy" id="364200"/>
    <lineage>
        <taxon>Bacteria</taxon>
        <taxon>Pseudomonadati</taxon>
        <taxon>Pseudomonadota</taxon>
        <taxon>Alphaproteobacteria</taxon>
        <taxon>Rhodobacterales</taxon>
        <taxon>Paracoccaceae</taxon>
        <taxon>Cognatiyoonia</taxon>
    </lineage>
</organism>